<feature type="chain" id="PRO_5017615352" evidence="7">
    <location>
        <begin position="24"/>
        <end position="273"/>
    </location>
</feature>
<dbReference type="InterPro" id="IPR002794">
    <property type="entry name" value="DUF92_TMEM19"/>
</dbReference>
<evidence type="ECO:0000256" key="4">
    <source>
        <dbReference type="ARBA" id="ARBA00022989"/>
    </source>
</evidence>
<accession>A0A3D4VB74</accession>
<dbReference type="Proteomes" id="UP000264071">
    <property type="component" value="Unassembled WGS sequence"/>
</dbReference>
<evidence type="ECO:0000256" key="5">
    <source>
        <dbReference type="ARBA" id="ARBA00023136"/>
    </source>
</evidence>
<dbReference type="EMBL" id="DPIY01000010">
    <property type="protein sequence ID" value="HCT58363.1"/>
    <property type="molecule type" value="Genomic_DNA"/>
</dbReference>
<feature type="signal peptide" evidence="7">
    <location>
        <begin position="1"/>
        <end position="23"/>
    </location>
</feature>
<evidence type="ECO:0000313" key="9">
    <source>
        <dbReference type="Proteomes" id="UP000264071"/>
    </source>
</evidence>
<protein>
    <submittedName>
        <fullName evidence="8">DUF92 domain-containing protein</fullName>
    </submittedName>
</protein>
<dbReference type="AlphaFoldDB" id="A0A3D4VB74"/>
<evidence type="ECO:0000256" key="1">
    <source>
        <dbReference type="ARBA" id="ARBA00004141"/>
    </source>
</evidence>
<feature type="transmembrane region" description="Helical" evidence="6">
    <location>
        <begin position="119"/>
        <end position="141"/>
    </location>
</feature>
<proteinExistence type="inferred from homology"/>
<name>A0A3D4VB74_9BACT</name>
<feature type="transmembrane region" description="Helical" evidence="6">
    <location>
        <begin position="250"/>
        <end position="270"/>
    </location>
</feature>
<dbReference type="OMA" id="VATADTW"/>
<organism evidence="8 9">
    <name type="scientific">Gemmatimonas aurantiaca</name>
    <dbReference type="NCBI Taxonomy" id="173480"/>
    <lineage>
        <taxon>Bacteria</taxon>
        <taxon>Pseudomonadati</taxon>
        <taxon>Gemmatimonadota</taxon>
        <taxon>Gemmatimonadia</taxon>
        <taxon>Gemmatimonadales</taxon>
        <taxon>Gemmatimonadaceae</taxon>
        <taxon>Gemmatimonas</taxon>
    </lineage>
</organism>
<evidence type="ECO:0000256" key="6">
    <source>
        <dbReference type="SAM" id="Phobius"/>
    </source>
</evidence>
<comment type="similarity">
    <text evidence="2">Belongs to the TMEM19 family.</text>
</comment>
<comment type="subcellular location">
    <subcellularLocation>
        <location evidence="1">Membrane</location>
        <topology evidence="1">Multi-pass membrane protein</topology>
    </subcellularLocation>
</comment>
<feature type="transmembrane region" description="Helical" evidence="6">
    <location>
        <begin position="47"/>
        <end position="67"/>
    </location>
</feature>
<sequence>MTIPPPISTALLGFAASAGIAFAARRAQSLSTSGALAATVGGTVSMMAGWPWGGFLVVWFLYASLLSRVGHRRKAQRTDGIVAKGGRRDAGQVFANGGIYFLLATIAVVMPHWAPTVSVVAAAALVAAGADTSATEVGTWWRGTPFSLRTWSRVQPGTSGAVSAVGSVALVVAALLLGGVAVIIGLIPAGALWLTAASGVVGAFTDTVLGATTQSRRHCDHCREATEQPVHRCGTPTRADGGWAWMTNDVVNLFCTLAAAFTAAAGQYLLPVG</sequence>
<comment type="caution">
    <text evidence="8">The sequence shown here is derived from an EMBL/GenBank/DDBJ whole genome shotgun (WGS) entry which is preliminary data.</text>
</comment>
<reference evidence="8 9" key="1">
    <citation type="journal article" date="2018" name="Nat. Biotechnol.">
        <title>A standardized bacterial taxonomy based on genome phylogeny substantially revises the tree of life.</title>
        <authorList>
            <person name="Parks D.H."/>
            <person name="Chuvochina M."/>
            <person name="Waite D.W."/>
            <person name="Rinke C."/>
            <person name="Skarshewski A."/>
            <person name="Chaumeil P.A."/>
            <person name="Hugenholtz P."/>
        </authorList>
    </citation>
    <scope>NUCLEOTIDE SEQUENCE [LARGE SCALE GENOMIC DNA]</scope>
    <source>
        <strain evidence="8">UBA8844</strain>
    </source>
</reference>
<feature type="transmembrane region" description="Helical" evidence="6">
    <location>
        <begin position="93"/>
        <end position="113"/>
    </location>
</feature>
<keyword evidence="7" id="KW-0732">Signal</keyword>
<evidence type="ECO:0000313" key="8">
    <source>
        <dbReference type="EMBL" id="HCT58363.1"/>
    </source>
</evidence>
<evidence type="ECO:0000256" key="2">
    <source>
        <dbReference type="ARBA" id="ARBA00009012"/>
    </source>
</evidence>
<dbReference type="GO" id="GO:0016020">
    <property type="term" value="C:membrane"/>
    <property type="evidence" value="ECO:0007669"/>
    <property type="project" value="UniProtKB-SubCell"/>
</dbReference>
<evidence type="ECO:0000256" key="7">
    <source>
        <dbReference type="SAM" id="SignalP"/>
    </source>
</evidence>
<keyword evidence="3 6" id="KW-0812">Transmembrane</keyword>
<dbReference type="PANTHER" id="PTHR13353:SF5">
    <property type="entry name" value="TRANSMEMBRANE PROTEIN 19"/>
    <property type="match status" value="1"/>
</dbReference>
<evidence type="ECO:0000256" key="3">
    <source>
        <dbReference type="ARBA" id="ARBA00022692"/>
    </source>
</evidence>
<keyword evidence="5 6" id="KW-0472">Membrane</keyword>
<gene>
    <name evidence="8" type="ORF">DGD08_14255</name>
</gene>
<dbReference type="Pfam" id="PF01940">
    <property type="entry name" value="DUF92"/>
    <property type="match status" value="1"/>
</dbReference>
<dbReference type="PANTHER" id="PTHR13353">
    <property type="entry name" value="TRANSMEMBRANE PROTEIN 19"/>
    <property type="match status" value="1"/>
</dbReference>
<keyword evidence="4 6" id="KW-1133">Transmembrane helix</keyword>
<feature type="transmembrane region" description="Helical" evidence="6">
    <location>
        <begin position="162"/>
        <end position="187"/>
    </location>
</feature>